<evidence type="ECO:0000256" key="1">
    <source>
        <dbReference type="SAM" id="MobiDB-lite"/>
    </source>
</evidence>
<comment type="caution">
    <text evidence="2">The sequence shown here is derived from an EMBL/GenBank/DDBJ whole genome shotgun (WGS) entry which is preliminary data.</text>
</comment>
<proteinExistence type="predicted"/>
<organism evidence="2 3">
    <name type="scientific">Lasiosphaeria hispida</name>
    <dbReference type="NCBI Taxonomy" id="260671"/>
    <lineage>
        <taxon>Eukaryota</taxon>
        <taxon>Fungi</taxon>
        <taxon>Dikarya</taxon>
        <taxon>Ascomycota</taxon>
        <taxon>Pezizomycotina</taxon>
        <taxon>Sordariomycetes</taxon>
        <taxon>Sordariomycetidae</taxon>
        <taxon>Sordariales</taxon>
        <taxon>Lasiosphaeriaceae</taxon>
        <taxon>Lasiosphaeria</taxon>
    </lineage>
</organism>
<protein>
    <recommendedName>
        <fullName evidence="4">Transcription factor domain-containing protein</fullName>
    </recommendedName>
</protein>
<accession>A0AAJ0MF84</accession>
<dbReference type="Proteomes" id="UP001275084">
    <property type="component" value="Unassembled WGS sequence"/>
</dbReference>
<dbReference type="EMBL" id="JAUIQD010000003">
    <property type="protein sequence ID" value="KAK3356427.1"/>
    <property type="molecule type" value="Genomic_DNA"/>
</dbReference>
<name>A0AAJ0MF84_9PEZI</name>
<evidence type="ECO:0000313" key="3">
    <source>
        <dbReference type="Proteomes" id="UP001275084"/>
    </source>
</evidence>
<reference evidence="2" key="2">
    <citation type="submission" date="2023-06" db="EMBL/GenBank/DDBJ databases">
        <authorList>
            <consortium name="Lawrence Berkeley National Laboratory"/>
            <person name="Haridas S."/>
            <person name="Hensen N."/>
            <person name="Bonometti L."/>
            <person name="Westerberg I."/>
            <person name="Brannstrom I.O."/>
            <person name="Guillou S."/>
            <person name="Cros-Aarteil S."/>
            <person name="Calhoun S."/>
            <person name="Kuo A."/>
            <person name="Mondo S."/>
            <person name="Pangilinan J."/>
            <person name="Riley R."/>
            <person name="Labutti K."/>
            <person name="Andreopoulos B."/>
            <person name="Lipzen A."/>
            <person name="Chen C."/>
            <person name="Yanf M."/>
            <person name="Daum C."/>
            <person name="Ng V."/>
            <person name="Clum A."/>
            <person name="Steindorff A."/>
            <person name="Ohm R."/>
            <person name="Martin F."/>
            <person name="Silar P."/>
            <person name="Natvig D."/>
            <person name="Lalanne C."/>
            <person name="Gautier V."/>
            <person name="Ament-Velasquez S.L."/>
            <person name="Kruys A."/>
            <person name="Hutchinson M.I."/>
            <person name="Powell A.J."/>
            <person name="Barry K."/>
            <person name="Miller A.N."/>
            <person name="Grigoriev I.V."/>
            <person name="Debuchy R."/>
            <person name="Gladieux P."/>
            <person name="Thoren M.H."/>
            <person name="Johannesson H."/>
        </authorList>
    </citation>
    <scope>NUCLEOTIDE SEQUENCE</scope>
    <source>
        <strain evidence="2">CBS 955.72</strain>
    </source>
</reference>
<gene>
    <name evidence="2" type="ORF">B0T25DRAFT_602907</name>
</gene>
<reference evidence="2" key="1">
    <citation type="journal article" date="2023" name="Mol. Phylogenet. Evol.">
        <title>Genome-scale phylogeny and comparative genomics of the fungal order Sordariales.</title>
        <authorList>
            <person name="Hensen N."/>
            <person name="Bonometti L."/>
            <person name="Westerberg I."/>
            <person name="Brannstrom I.O."/>
            <person name="Guillou S."/>
            <person name="Cros-Aarteil S."/>
            <person name="Calhoun S."/>
            <person name="Haridas S."/>
            <person name="Kuo A."/>
            <person name="Mondo S."/>
            <person name="Pangilinan J."/>
            <person name="Riley R."/>
            <person name="LaButti K."/>
            <person name="Andreopoulos B."/>
            <person name="Lipzen A."/>
            <person name="Chen C."/>
            <person name="Yan M."/>
            <person name="Daum C."/>
            <person name="Ng V."/>
            <person name="Clum A."/>
            <person name="Steindorff A."/>
            <person name="Ohm R.A."/>
            <person name="Martin F."/>
            <person name="Silar P."/>
            <person name="Natvig D.O."/>
            <person name="Lalanne C."/>
            <person name="Gautier V."/>
            <person name="Ament-Velasquez S.L."/>
            <person name="Kruys A."/>
            <person name="Hutchinson M.I."/>
            <person name="Powell A.J."/>
            <person name="Barry K."/>
            <person name="Miller A.N."/>
            <person name="Grigoriev I.V."/>
            <person name="Debuchy R."/>
            <person name="Gladieux P."/>
            <person name="Hiltunen Thoren M."/>
            <person name="Johannesson H."/>
        </authorList>
    </citation>
    <scope>NUCLEOTIDE SEQUENCE</scope>
    <source>
        <strain evidence="2">CBS 955.72</strain>
    </source>
</reference>
<feature type="compositionally biased region" description="Acidic residues" evidence="1">
    <location>
        <begin position="1"/>
        <end position="11"/>
    </location>
</feature>
<keyword evidence="3" id="KW-1185">Reference proteome</keyword>
<dbReference type="AlphaFoldDB" id="A0AAJ0MF84"/>
<sequence length="115" mass="12577">MSSDDGDEEYQEVGGAAASSASDPLTAAFLGFSFDHSLSLFEYHPTHFEAMTLWGAYSANVEPICKVLHVPSAVKEVEVSRQPETVSSSKECLLFAVYHFAVFSMMDKDCLQMLG</sequence>
<evidence type="ECO:0008006" key="4">
    <source>
        <dbReference type="Google" id="ProtNLM"/>
    </source>
</evidence>
<dbReference type="CDD" id="cd12148">
    <property type="entry name" value="fungal_TF_MHR"/>
    <property type="match status" value="1"/>
</dbReference>
<feature type="region of interest" description="Disordered" evidence="1">
    <location>
        <begin position="1"/>
        <end position="20"/>
    </location>
</feature>
<evidence type="ECO:0000313" key="2">
    <source>
        <dbReference type="EMBL" id="KAK3356427.1"/>
    </source>
</evidence>